<organism evidence="3 4">
    <name type="scientific">Muriicola jejuensis</name>
    <dbReference type="NCBI Taxonomy" id="504488"/>
    <lineage>
        <taxon>Bacteria</taxon>
        <taxon>Pseudomonadati</taxon>
        <taxon>Bacteroidota</taxon>
        <taxon>Flavobacteriia</taxon>
        <taxon>Flavobacteriales</taxon>
        <taxon>Flavobacteriaceae</taxon>
        <taxon>Muriicola</taxon>
    </lineage>
</organism>
<gene>
    <name evidence="2" type="primary">cutC</name>
    <name evidence="3" type="ORF">GWK09_03300</name>
</gene>
<dbReference type="Pfam" id="PF03932">
    <property type="entry name" value="CutC"/>
    <property type="match status" value="1"/>
</dbReference>
<reference evidence="3 4" key="1">
    <citation type="submission" date="2020-01" db="EMBL/GenBank/DDBJ databases">
        <title>Muriicola jejuensis KCTC 22299.</title>
        <authorList>
            <person name="Wang G."/>
        </authorList>
    </citation>
    <scope>NUCLEOTIDE SEQUENCE [LARGE SCALE GENOMIC DNA]</scope>
    <source>
        <strain evidence="3 4">KCTC 22299</strain>
    </source>
</reference>
<dbReference type="PANTHER" id="PTHR12598">
    <property type="entry name" value="COPPER HOMEOSTASIS PROTEIN CUTC"/>
    <property type="match status" value="1"/>
</dbReference>
<dbReference type="HAMAP" id="MF_00795">
    <property type="entry name" value="CutC"/>
    <property type="match status" value="1"/>
</dbReference>
<dbReference type="GO" id="GO:0005737">
    <property type="term" value="C:cytoplasm"/>
    <property type="evidence" value="ECO:0007669"/>
    <property type="project" value="UniProtKB-SubCell"/>
</dbReference>
<comment type="similarity">
    <text evidence="1 2">Belongs to the CutC family.</text>
</comment>
<dbReference type="SUPFAM" id="SSF110395">
    <property type="entry name" value="CutC-like"/>
    <property type="match status" value="1"/>
</dbReference>
<evidence type="ECO:0000313" key="4">
    <source>
        <dbReference type="Proteomes" id="UP000468443"/>
    </source>
</evidence>
<comment type="caution">
    <text evidence="3">The sequence shown here is derived from an EMBL/GenBank/DDBJ whole genome shotgun (WGS) entry which is preliminary data.</text>
</comment>
<proteinExistence type="inferred from homology"/>
<dbReference type="EMBL" id="JAABOP010000001">
    <property type="protein sequence ID" value="NER09531.1"/>
    <property type="molecule type" value="Genomic_DNA"/>
</dbReference>
<sequence length="240" mass="26066">MTVEVCVTSLESARIAEQAGAQRIELCSELSLGGITPSYGLIRTVKEALNIPVHVLIRPRSGDFTYSEGEYRSMLEDIEICRSLGVEGVVTGVLDGDLQVDWKRTRELLKASEGLNLTFHRAFDWVPDPAGAFQRLQEMGVHTLLSSGQAPSAEKGLGVLRELLALSNTCTVMPGGGIRPGNARLFKEAGFRAIHLSAGRPVKNTVKPPPIPMRSSSFLSENEVLRVDPEMLGQVIKSVN</sequence>
<comment type="caution">
    <text evidence="2">Once thought to be involved in copper homeostasis, experiments in E.coli have shown this is not the case.</text>
</comment>
<comment type="subcellular location">
    <subcellularLocation>
        <location evidence="2">Cytoplasm</location>
    </subcellularLocation>
</comment>
<evidence type="ECO:0000256" key="1">
    <source>
        <dbReference type="ARBA" id="ARBA00007768"/>
    </source>
</evidence>
<dbReference type="Gene3D" id="3.20.20.380">
    <property type="entry name" value="Copper homeostasis (CutC) domain"/>
    <property type="match status" value="1"/>
</dbReference>
<dbReference type="Proteomes" id="UP000468443">
    <property type="component" value="Unassembled WGS sequence"/>
</dbReference>
<accession>A0A6P0U8E2</accession>
<dbReference type="AlphaFoldDB" id="A0A6P0U8E2"/>
<keyword evidence="2" id="KW-0963">Cytoplasm</keyword>
<name>A0A6P0U8E2_9FLAO</name>
<protein>
    <recommendedName>
        <fullName evidence="2">PF03932 family protein CutC</fullName>
    </recommendedName>
</protein>
<dbReference type="InterPro" id="IPR005627">
    <property type="entry name" value="CutC-like"/>
</dbReference>
<keyword evidence="4" id="KW-1185">Reference proteome</keyword>
<evidence type="ECO:0000256" key="2">
    <source>
        <dbReference type="HAMAP-Rule" id="MF_00795"/>
    </source>
</evidence>
<dbReference type="InterPro" id="IPR036822">
    <property type="entry name" value="CutC-like_dom_sf"/>
</dbReference>
<dbReference type="PANTHER" id="PTHR12598:SF0">
    <property type="entry name" value="COPPER HOMEOSTASIS PROTEIN CUTC HOMOLOG"/>
    <property type="match status" value="1"/>
</dbReference>
<dbReference type="GO" id="GO:0005507">
    <property type="term" value="F:copper ion binding"/>
    <property type="evidence" value="ECO:0007669"/>
    <property type="project" value="TreeGrafter"/>
</dbReference>
<dbReference type="RefSeq" id="WP_163691581.1">
    <property type="nucleotide sequence ID" value="NZ_FXTW01000001.1"/>
</dbReference>
<evidence type="ECO:0000313" key="3">
    <source>
        <dbReference type="EMBL" id="NER09531.1"/>
    </source>
</evidence>